<dbReference type="AlphaFoldDB" id="A0A1D8N8S9"/>
<dbReference type="GeneID" id="94582781"/>
<dbReference type="Proteomes" id="UP000182444">
    <property type="component" value="Chromosome 1B"/>
</dbReference>
<protein>
    <submittedName>
        <fullName evidence="1">Uncharacterized protein</fullName>
    </submittedName>
</protein>
<sequence>MITRVMVEYILIKPTNYIEPCNLLTKRDALSDCQATDLPVQYEYLPSDTFPSDIIGSLSETRKDVGNGRVSEGFNETGVESHKRKGYPSFRLQWPKDLVSTKPRQFLVPALRCYQCLFSQMMPFGGRTLSFAETYRLFLCLPHLVLSPTVKQKKGIALWAEPFSCSLNLNLATGRILLVALSQVFFYLRESQKNKAPARYTLARTERVLRQ</sequence>
<dbReference type="RefSeq" id="XP_068138240.1">
    <property type="nucleotide sequence ID" value="XM_068282139.1"/>
</dbReference>
<evidence type="ECO:0000313" key="2">
    <source>
        <dbReference type="Proteomes" id="UP000182444"/>
    </source>
</evidence>
<organism evidence="1 2">
    <name type="scientific">Yarrowia lipolytica</name>
    <name type="common">Candida lipolytica</name>
    <dbReference type="NCBI Taxonomy" id="4952"/>
    <lineage>
        <taxon>Eukaryota</taxon>
        <taxon>Fungi</taxon>
        <taxon>Dikarya</taxon>
        <taxon>Ascomycota</taxon>
        <taxon>Saccharomycotina</taxon>
        <taxon>Dipodascomycetes</taxon>
        <taxon>Dipodascales</taxon>
        <taxon>Dipodascales incertae sedis</taxon>
        <taxon>Yarrowia</taxon>
    </lineage>
</organism>
<gene>
    <name evidence="1" type="ORF">YALI1_B28119g</name>
</gene>
<accession>A0A1D8N8S9</accession>
<proteinExistence type="predicted"/>
<dbReference type="VEuPathDB" id="FungiDB:YALI1_B28119g"/>
<evidence type="ECO:0000313" key="1">
    <source>
        <dbReference type="EMBL" id="AOW02036.1"/>
    </source>
</evidence>
<dbReference type="EMBL" id="CP017554">
    <property type="protein sequence ID" value="AOW02036.1"/>
    <property type="molecule type" value="Genomic_DNA"/>
</dbReference>
<reference evidence="1 2" key="1">
    <citation type="journal article" date="2016" name="PLoS ONE">
        <title>Sequence Assembly of Yarrowia lipolytica Strain W29/CLIB89 Shows Transposable Element Diversity.</title>
        <authorList>
            <person name="Magnan C."/>
            <person name="Yu J."/>
            <person name="Chang I."/>
            <person name="Jahn E."/>
            <person name="Kanomata Y."/>
            <person name="Wu J."/>
            <person name="Zeller M."/>
            <person name="Oakes M."/>
            <person name="Baldi P."/>
            <person name="Sandmeyer S."/>
        </authorList>
    </citation>
    <scope>NUCLEOTIDE SEQUENCE [LARGE SCALE GENOMIC DNA]</scope>
    <source>
        <strain evidence="2">CLIB89(W29)</strain>
    </source>
</reference>
<name>A0A1D8N8S9_YARLL</name>